<accession>A0A674MRM9</accession>
<reference evidence="1" key="2">
    <citation type="submission" date="2025-08" db="UniProtKB">
        <authorList>
            <consortium name="Ensembl"/>
        </authorList>
    </citation>
    <scope>IDENTIFICATION</scope>
</reference>
<keyword evidence="2" id="KW-1185">Reference proteome</keyword>
<dbReference type="OMA" id="HCKNSKQ"/>
<evidence type="ECO:0000313" key="1">
    <source>
        <dbReference type="Ensembl" id="ENSTRUP00000063786.1"/>
    </source>
</evidence>
<organism evidence="1 2">
    <name type="scientific">Takifugu rubripes</name>
    <name type="common">Japanese pufferfish</name>
    <name type="synonym">Fugu rubripes</name>
    <dbReference type="NCBI Taxonomy" id="31033"/>
    <lineage>
        <taxon>Eukaryota</taxon>
        <taxon>Metazoa</taxon>
        <taxon>Chordata</taxon>
        <taxon>Craniata</taxon>
        <taxon>Vertebrata</taxon>
        <taxon>Euteleostomi</taxon>
        <taxon>Actinopterygii</taxon>
        <taxon>Neopterygii</taxon>
        <taxon>Teleostei</taxon>
        <taxon>Neoteleostei</taxon>
        <taxon>Acanthomorphata</taxon>
        <taxon>Eupercaria</taxon>
        <taxon>Tetraodontiformes</taxon>
        <taxon>Tetradontoidea</taxon>
        <taxon>Tetraodontidae</taxon>
        <taxon>Takifugu</taxon>
    </lineage>
</organism>
<dbReference type="GeneTree" id="ENSGT00940000154669"/>
<dbReference type="PANTHER" id="PTHR21301">
    <property type="entry name" value="REVERSE TRANSCRIPTASE"/>
    <property type="match status" value="1"/>
</dbReference>
<proteinExistence type="predicted"/>
<sequence>MTEKRLLNEKIRQIHFTINTLEEKRAIASLAKDKNITILPADKGRCTVLLNTTDYDTKIISLLTDTATYEKLKRDPTSSYKKKVVDLLQKLGKDKAIDRPQYYRLYSGETIPCIYGLPKIHKPGTPLRPIVSSINSVTYNISKYLASILSPMVGNTHTTSKTPKTLLKRSVDSHYFQKRLWYLMMSRHSSRASPPPAP</sequence>
<evidence type="ECO:0000313" key="2">
    <source>
        <dbReference type="Proteomes" id="UP000005226"/>
    </source>
</evidence>
<dbReference type="InParanoid" id="A0A674MRM9"/>
<dbReference type="Ensembl" id="ENSTRUT00000070353.1">
    <property type="protein sequence ID" value="ENSTRUP00000063786.1"/>
    <property type="gene ID" value="ENSTRUG00000030614.1"/>
</dbReference>
<name>A0A674MRM9_TAKRU</name>
<protein>
    <submittedName>
        <fullName evidence="1">Uncharacterized protein</fullName>
    </submittedName>
</protein>
<dbReference type="AlphaFoldDB" id="A0A674MRM9"/>
<dbReference type="PANTHER" id="PTHR21301:SF11">
    <property type="entry name" value="GIY-YIG DOMAIN-CONTAINING PROTEIN"/>
    <property type="match status" value="1"/>
</dbReference>
<dbReference type="Proteomes" id="UP000005226">
    <property type="component" value="Chromosome 10"/>
</dbReference>
<reference evidence="1 2" key="1">
    <citation type="journal article" date="2011" name="Genome Biol. Evol.">
        <title>Integration of the genetic map and genome assembly of fugu facilitates insights into distinct features of genome evolution in teleosts and mammals.</title>
        <authorList>
            <person name="Kai W."/>
            <person name="Kikuchi K."/>
            <person name="Tohari S."/>
            <person name="Chew A.K."/>
            <person name="Tay A."/>
            <person name="Fujiwara A."/>
            <person name="Hosoya S."/>
            <person name="Suetake H."/>
            <person name="Naruse K."/>
            <person name="Brenner S."/>
            <person name="Suzuki Y."/>
            <person name="Venkatesh B."/>
        </authorList>
    </citation>
    <scope>NUCLEOTIDE SEQUENCE [LARGE SCALE GENOMIC DNA]</scope>
</reference>
<reference evidence="1" key="3">
    <citation type="submission" date="2025-09" db="UniProtKB">
        <authorList>
            <consortium name="Ensembl"/>
        </authorList>
    </citation>
    <scope>IDENTIFICATION</scope>
</reference>